<reference evidence="6 7" key="2">
    <citation type="submission" date="2018-11" db="EMBL/GenBank/DDBJ databases">
        <authorList>
            <consortium name="Pathogen Informatics"/>
        </authorList>
    </citation>
    <scope>NUCLEOTIDE SEQUENCE [LARGE SCALE GENOMIC DNA]</scope>
</reference>
<dbReference type="SUPFAM" id="SSF54001">
    <property type="entry name" value="Cysteine proteinases"/>
    <property type="match status" value="1"/>
</dbReference>
<evidence type="ECO:0000256" key="3">
    <source>
        <dbReference type="ARBA" id="ARBA00022807"/>
    </source>
</evidence>
<dbReference type="InterPro" id="IPR038765">
    <property type="entry name" value="Papain-like_cys_pep_sf"/>
</dbReference>
<dbReference type="WBParaSite" id="SBAD_0000030901-mRNA-1">
    <property type="protein sequence ID" value="SBAD_0000030901-mRNA-1"/>
    <property type="gene ID" value="SBAD_0000030901"/>
</dbReference>
<keyword evidence="2" id="KW-0378">Hydrolase</keyword>
<keyword evidence="7" id="KW-1185">Reference proteome</keyword>
<dbReference type="Gene3D" id="3.90.70.10">
    <property type="entry name" value="Cysteine proteinases"/>
    <property type="match status" value="1"/>
</dbReference>
<evidence type="ECO:0000256" key="1">
    <source>
        <dbReference type="ARBA" id="ARBA00022670"/>
    </source>
</evidence>
<keyword evidence="1" id="KW-0645">Protease</keyword>
<gene>
    <name evidence="6" type="ORF">SBAD_LOCUS292</name>
</gene>
<dbReference type="GO" id="GO:0008234">
    <property type="term" value="F:cysteine-type peptidase activity"/>
    <property type="evidence" value="ECO:0007669"/>
    <property type="project" value="UniProtKB-KW"/>
</dbReference>
<proteinExistence type="predicted"/>
<sequence>MFSILLLLAVSSTFAAHYEEEFLKMKSHLSKMRADMNWEFGLNSRFNGMSEEEMRQLNGDNFDASGSYPVKEVSTLGDLPESFDARQKWPKCQSMRLIRDQSKCGSCWAVSSASVMSDRQCVISDQEDQTYISDEYLLSCCPNCGSGYKYLQIQIYTSIIS</sequence>
<evidence type="ECO:0000313" key="8">
    <source>
        <dbReference type="WBParaSite" id="SBAD_0000030901-mRNA-1"/>
    </source>
</evidence>
<feature type="signal peptide" evidence="4">
    <location>
        <begin position="1"/>
        <end position="15"/>
    </location>
</feature>
<evidence type="ECO:0000313" key="6">
    <source>
        <dbReference type="EMBL" id="VDO81940.1"/>
    </source>
</evidence>
<dbReference type="AlphaFoldDB" id="A0A183I9J8"/>
<dbReference type="GO" id="GO:0006508">
    <property type="term" value="P:proteolysis"/>
    <property type="evidence" value="ECO:0007669"/>
    <property type="project" value="UniProtKB-KW"/>
</dbReference>
<evidence type="ECO:0000313" key="7">
    <source>
        <dbReference type="Proteomes" id="UP000270296"/>
    </source>
</evidence>
<dbReference type="OrthoDB" id="5850821at2759"/>
<protein>
    <submittedName>
        <fullName evidence="8">Pept_C1 domain-containing protein</fullName>
    </submittedName>
</protein>
<accession>A0A183I9J8</accession>
<reference evidence="8" key="1">
    <citation type="submission" date="2016-06" db="UniProtKB">
        <authorList>
            <consortium name="WormBaseParasite"/>
        </authorList>
    </citation>
    <scope>IDENTIFICATION</scope>
</reference>
<dbReference type="InterPro" id="IPR000169">
    <property type="entry name" value="Pept_cys_AS"/>
</dbReference>
<evidence type="ECO:0000256" key="2">
    <source>
        <dbReference type="ARBA" id="ARBA00022801"/>
    </source>
</evidence>
<evidence type="ECO:0000259" key="5">
    <source>
        <dbReference type="Pfam" id="PF00112"/>
    </source>
</evidence>
<keyword evidence="4" id="KW-0732">Signal</keyword>
<name>A0A183I9J8_9BILA</name>
<dbReference type="EMBL" id="UZAM01000593">
    <property type="protein sequence ID" value="VDO81940.1"/>
    <property type="molecule type" value="Genomic_DNA"/>
</dbReference>
<dbReference type="Pfam" id="PF00112">
    <property type="entry name" value="Peptidase_C1"/>
    <property type="match status" value="1"/>
</dbReference>
<feature type="chain" id="PRO_5043139847" evidence="4">
    <location>
        <begin position="16"/>
        <end position="161"/>
    </location>
</feature>
<organism evidence="8">
    <name type="scientific">Soboliphyme baturini</name>
    <dbReference type="NCBI Taxonomy" id="241478"/>
    <lineage>
        <taxon>Eukaryota</taxon>
        <taxon>Metazoa</taxon>
        <taxon>Ecdysozoa</taxon>
        <taxon>Nematoda</taxon>
        <taxon>Enoplea</taxon>
        <taxon>Dorylaimia</taxon>
        <taxon>Dioctophymatida</taxon>
        <taxon>Dioctophymatoidea</taxon>
        <taxon>Soboliphymatidae</taxon>
        <taxon>Soboliphyme</taxon>
    </lineage>
</organism>
<dbReference type="Proteomes" id="UP000270296">
    <property type="component" value="Unassembled WGS sequence"/>
</dbReference>
<keyword evidence="3" id="KW-0788">Thiol protease</keyword>
<feature type="domain" description="Peptidase C1A papain C-terminal" evidence="5">
    <location>
        <begin position="79"/>
        <end position="149"/>
    </location>
</feature>
<dbReference type="InterPro" id="IPR000668">
    <property type="entry name" value="Peptidase_C1A_C"/>
</dbReference>
<dbReference type="PROSITE" id="PS00139">
    <property type="entry name" value="THIOL_PROTEASE_CYS"/>
    <property type="match status" value="1"/>
</dbReference>
<evidence type="ECO:0000256" key="4">
    <source>
        <dbReference type="SAM" id="SignalP"/>
    </source>
</evidence>